<protein>
    <recommendedName>
        <fullName evidence="3 11">Histone-lysine N-methyltransferase, H3 lysine-79 specific</fullName>
        <ecNumber evidence="2 11">2.1.1.360</ecNumber>
    </recommendedName>
    <alternativeName>
        <fullName evidence="9 11">Histone H3-K79 methyltransferase</fullName>
    </alternativeName>
</protein>
<organism evidence="13 14">
    <name type="scientific">Collybiopsis luxurians FD-317 M1</name>
    <dbReference type="NCBI Taxonomy" id="944289"/>
    <lineage>
        <taxon>Eukaryota</taxon>
        <taxon>Fungi</taxon>
        <taxon>Dikarya</taxon>
        <taxon>Basidiomycota</taxon>
        <taxon>Agaricomycotina</taxon>
        <taxon>Agaricomycetes</taxon>
        <taxon>Agaricomycetidae</taxon>
        <taxon>Agaricales</taxon>
        <taxon>Marasmiineae</taxon>
        <taxon>Omphalotaceae</taxon>
        <taxon>Collybiopsis</taxon>
        <taxon>Collybiopsis luxurians</taxon>
    </lineage>
</organism>
<dbReference type="OrthoDB" id="443402at2759"/>
<keyword evidence="14" id="KW-1185">Reference proteome</keyword>
<dbReference type="GO" id="GO:0006281">
    <property type="term" value="P:DNA repair"/>
    <property type="evidence" value="ECO:0007669"/>
    <property type="project" value="TreeGrafter"/>
</dbReference>
<dbReference type="GO" id="GO:0032259">
    <property type="term" value="P:methylation"/>
    <property type="evidence" value="ECO:0007669"/>
    <property type="project" value="UniProtKB-KW"/>
</dbReference>
<keyword evidence="5 11" id="KW-0808">Transferase</keyword>
<keyword evidence="8 11" id="KW-0539">Nucleus</keyword>
<reference evidence="13 14" key="1">
    <citation type="submission" date="2014-04" db="EMBL/GenBank/DDBJ databases">
        <title>Evolutionary Origins and Diversification of the Mycorrhizal Mutualists.</title>
        <authorList>
            <consortium name="DOE Joint Genome Institute"/>
            <consortium name="Mycorrhizal Genomics Consortium"/>
            <person name="Kohler A."/>
            <person name="Kuo A."/>
            <person name="Nagy L.G."/>
            <person name="Floudas D."/>
            <person name="Copeland A."/>
            <person name="Barry K.W."/>
            <person name="Cichocki N."/>
            <person name="Veneault-Fourrey C."/>
            <person name="LaButti K."/>
            <person name="Lindquist E.A."/>
            <person name="Lipzen A."/>
            <person name="Lundell T."/>
            <person name="Morin E."/>
            <person name="Murat C."/>
            <person name="Riley R."/>
            <person name="Ohm R."/>
            <person name="Sun H."/>
            <person name="Tunlid A."/>
            <person name="Henrissat B."/>
            <person name="Grigoriev I.V."/>
            <person name="Hibbett D.S."/>
            <person name="Martin F."/>
        </authorList>
    </citation>
    <scope>NUCLEOTIDE SEQUENCE [LARGE SCALE GENOMIC DNA]</scope>
    <source>
        <strain evidence="13 14">FD-317 M1</strain>
    </source>
</reference>
<evidence type="ECO:0000256" key="11">
    <source>
        <dbReference type="RuleBase" id="RU271113"/>
    </source>
</evidence>
<dbReference type="Pfam" id="PF08123">
    <property type="entry name" value="DOT1"/>
    <property type="match status" value="1"/>
</dbReference>
<dbReference type="PANTHER" id="PTHR21451">
    <property type="entry name" value="HISTONE H3 METHYLTRANSFERASE"/>
    <property type="match status" value="1"/>
</dbReference>
<dbReference type="Proteomes" id="UP000053593">
    <property type="component" value="Unassembled WGS sequence"/>
</dbReference>
<evidence type="ECO:0000256" key="9">
    <source>
        <dbReference type="ARBA" id="ARBA00029821"/>
    </source>
</evidence>
<comment type="subcellular location">
    <subcellularLocation>
        <location evidence="1 11">Nucleus</location>
    </subcellularLocation>
</comment>
<sequence>MQERDDQIFLDTLKIINNIFGSAPPLVGPDTQCIVHLLQEIYGRCVKPKQEHLKGGQEETVYGELMPEFLERLFDETHLESDSLFVDLGSGAGNTVAQAALTRGCKAFGIELRSAVAAIADTMVKAAIVRSQIWGIPVGKIDVVCGDMTRNAEVLEWIQAADLVLANNLKFPPSLNENVKNLIQFMKPGAILVSLESFGLCGVNRSGAVHSGADDVGLLFEVSTHQYFSGDVSWSNAGGEYYIHRKIA</sequence>
<dbReference type="GO" id="GO:0140956">
    <property type="term" value="F:histone H3K79 trimethyltransferase activity"/>
    <property type="evidence" value="ECO:0007669"/>
    <property type="project" value="UniProtKB-EC"/>
</dbReference>
<comment type="miscellaneous">
    <text evidence="11">In contrast to other lysine histone methyltransferases, it does not contain a SET domain, suggesting the existence of another mechanism for methylation of lysine residues of histones.</text>
</comment>
<dbReference type="InterPro" id="IPR029063">
    <property type="entry name" value="SAM-dependent_MTases_sf"/>
</dbReference>
<evidence type="ECO:0000256" key="1">
    <source>
        <dbReference type="ARBA" id="ARBA00004123"/>
    </source>
</evidence>
<comment type="activity regulation">
    <text evidence="11">Ubiquitination of histone H2B to form H2BK123ub1 is required for efficient DOT1 methyltransferase activity on histone H3.</text>
</comment>
<dbReference type="InterPro" id="IPR025789">
    <property type="entry name" value="DOT1_dom"/>
</dbReference>
<evidence type="ECO:0000256" key="2">
    <source>
        <dbReference type="ARBA" id="ARBA00012190"/>
    </source>
</evidence>
<keyword evidence="6 11" id="KW-0949">S-adenosyl-L-methionine</keyword>
<comment type="catalytic activity">
    <reaction evidence="10 11">
        <text>L-lysyl(79)-[histone H3] + 3 S-adenosyl-L-methionine = N(6),N(6),N(6)-trimethyl-L-lysyl(79)-[histone H3] + 3 S-adenosyl-L-homocysteine + 3 H(+)</text>
        <dbReference type="Rhea" id="RHEA:60328"/>
        <dbReference type="Rhea" id="RHEA-COMP:15549"/>
        <dbReference type="Rhea" id="RHEA-COMP:15552"/>
        <dbReference type="ChEBI" id="CHEBI:15378"/>
        <dbReference type="ChEBI" id="CHEBI:29969"/>
        <dbReference type="ChEBI" id="CHEBI:57856"/>
        <dbReference type="ChEBI" id="CHEBI:59789"/>
        <dbReference type="ChEBI" id="CHEBI:61961"/>
        <dbReference type="EC" id="2.1.1.360"/>
    </reaction>
</comment>
<evidence type="ECO:0000256" key="8">
    <source>
        <dbReference type="ARBA" id="ARBA00023242"/>
    </source>
</evidence>
<evidence type="ECO:0000256" key="5">
    <source>
        <dbReference type="ARBA" id="ARBA00022679"/>
    </source>
</evidence>
<accession>A0A0D0C345</accession>
<dbReference type="PANTHER" id="PTHR21451:SF0">
    <property type="entry name" value="HISTONE-LYSINE N-METHYLTRANSFERASE, H3 LYSINE-79 SPECIFIC"/>
    <property type="match status" value="1"/>
</dbReference>
<dbReference type="PROSITE" id="PS51569">
    <property type="entry name" value="DOT1"/>
    <property type="match status" value="1"/>
</dbReference>
<dbReference type="GO" id="GO:0000077">
    <property type="term" value="P:DNA damage checkpoint signaling"/>
    <property type="evidence" value="ECO:0007669"/>
    <property type="project" value="TreeGrafter"/>
</dbReference>
<dbReference type="AlphaFoldDB" id="A0A0D0C345"/>
<dbReference type="EMBL" id="KN834795">
    <property type="protein sequence ID" value="KIK56769.1"/>
    <property type="molecule type" value="Genomic_DNA"/>
</dbReference>
<keyword evidence="7 11" id="KW-0156">Chromatin regulator</keyword>
<dbReference type="Gene3D" id="3.40.50.150">
    <property type="entry name" value="Vaccinia Virus protein VP39"/>
    <property type="match status" value="1"/>
</dbReference>
<dbReference type="HOGENOM" id="CLU_095024_0_0_1"/>
<dbReference type="CDD" id="cd02440">
    <property type="entry name" value="AdoMet_MTases"/>
    <property type="match status" value="1"/>
</dbReference>
<evidence type="ECO:0000256" key="4">
    <source>
        <dbReference type="ARBA" id="ARBA00022603"/>
    </source>
</evidence>
<dbReference type="InterPro" id="IPR030445">
    <property type="entry name" value="H3-K79_meTrfase"/>
</dbReference>
<feature type="domain" description="DOT1" evidence="12">
    <location>
        <begin position="1"/>
        <end position="248"/>
    </location>
</feature>
<proteinExistence type="inferred from homology"/>
<evidence type="ECO:0000313" key="13">
    <source>
        <dbReference type="EMBL" id="KIK56769.1"/>
    </source>
</evidence>
<dbReference type="GO" id="GO:0005634">
    <property type="term" value="C:nucleus"/>
    <property type="evidence" value="ECO:0007669"/>
    <property type="project" value="UniProtKB-SubCell"/>
</dbReference>
<evidence type="ECO:0000259" key="12">
    <source>
        <dbReference type="PROSITE" id="PS51569"/>
    </source>
</evidence>
<evidence type="ECO:0000256" key="7">
    <source>
        <dbReference type="ARBA" id="ARBA00022853"/>
    </source>
</evidence>
<keyword evidence="4 11" id="KW-0489">Methyltransferase</keyword>
<evidence type="ECO:0000313" key="14">
    <source>
        <dbReference type="Proteomes" id="UP000053593"/>
    </source>
</evidence>
<dbReference type="EC" id="2.1.1.360" evidence="2 11"/>
<evidence type="ECO:0000256" key="3">
    <source>
        <dbReference type="ARBA" id="ARBA00020987"/>
    </source>
</evidence>
<dbReference type="SUPFAM" id="SSF53335">
    <property type="entry name" value="S-adenosyl-L-methionine-dependent methyltransferases"/>
    <property type="match status" value="1"/>
</dbReference>
<evidence type="ECO:0000256" key="10">
    <source>
        <dbReference type="ARBA" id="ARBA00047770"/>
    </source>
</evidence>
<gene>
    <name evidence="13" type="ORF">GYMLUDRAFT_173843</name>
</gene>
<comment type="function">
    <text evidence="11">Histone methyltransferase that specifically trimethylates histone H3 to form H3K79me3. This methylation is required for telomere silencing and for the pachytene checkpoint during the meiotic cell cycle by allowing the recruitment of RAD9 to double strand breaks. Nucleosomes are preferred as substrate compared to free histone.</text>
</comment>
<evidence type="ECO:0000256" key="6">
    <source>
        <dbReference type="ARBA" id="ARBA00022691"/>
    </source>
</evidence>
<name>A0A0D0C345_9AGAR</name>
<comment type="similarity">
    <text evidence="11">Belongs to the class I-like SAM-binding methyltransferase superfamily. DOT1 family.</text>
</comment>